<proteinExistence type="predicted"/>
<sequence length="163" mass="18138">MEMVGEATEFYRGLFEERVVDRSAGVRFLDLLEEKVPEGVRAALELPFSVEEVGQALRGMKVGKVPDFGGGVWGVSEEFGEAFGWGTDKAWAVGNSPLDNHRELVLKHRRLYQVLKEKLRPVGGTGVGLGKELWLAMQTKGLDNRLKDLNWLAAYGRLPGFCM</sequence>
<name>A0A9Q1EAX0_SYNKA</name>
<dbReference type="AlphaFoldDB" id="A0A9Q1EAX0"/>
<dbReference type="Proteomes" id="UP001152622">
    <property type="component" value="Chromosome 20"/>
</dbReference>
<accession>A0A9Q1EAX0</accession>
<protein>
    <submittedName>
        <fullName evidence="1">Uncharacterized protein</fullName>
    </submittedName>
</protein>
<gene>
    <name evidence="1" type="ORF">SKAU_G00387320</name>
</gene>
<evidence type="ECO:0000313" key="2">
    <source>
        <dbReference type="Proteomes" id="UP001152622"/>
    </source>
</evidence>
<evidence type="ECO:0000313" key="1">
    <source>
        <dbReference type="EMBL" id="KAJ8335390.1"/>
    </source>
</evidence>
<reference evidence="1" key="1">
    <citation type="journal article" date="2023" name="Science">
        <title>Genome structures resolve the early diversification of teleost fishes.</title>
        <authorList>
            <person name="Parey E."/>
            <person name="Louis A."/>
            <person name="Montfort J."/>
            <person name="Bouchez O."/>
            <person name="Roques C."/>
            <person name="Iampietro C."/>
            <person name="Lluch J."/>
            <person name="Castinel A."/>
            <person name="Donnadieu C."/>
            <person name="Desvignes T."/>
            <person name="Floi Bucao C."/>
            <person name="Jouanno E."/>
            <person name="Wen M."/>
            <person name="Mejri S."/>
            <person name="Dirks R."/>
            <person name="Jansen H."/>
            <person name="Henkel C."/>
            <person name="Chen W.J."/>
            <person name="Zahm M."/>
            <person name="Cabau C."/>
            <person name="Klopp C."/>
            <person name="Thompson A.W."/>
            <person name="Robinson-Rechavi M."/>
            <person name="Braasch I."/>
            <person name="Lecointre G."/>
            <person name="Bobe J."/>
            <person name="Postlethwait J.H."/>
            <person name="Berthelot C."/>
            <person name="Roest Crollius H."/>
            <person name="Guiguen Y."/>
        </authorList>
    </citation>
    <scope>NUCLEOTIDE SEQUENCE</scope>
    <source>
        <strain evidence="1">WJC10195</strain>
    </source>
</reference>
<dbReference type="EMBL" id="JAINUF010000020">
    <property type="protein sequence ID" value="KAJ8335390.1"/>
    <property type="molecule type" value="Genomic_DNA"/>
</dbReference>
<keyword evidence="2" id="KW-1185">Reference proteome</keyword>
<organism evidence="1 2">
    <name type="scientific">Synaphobranchus kaupii</name>
    <name type="common">Kaup's arrowtooth eel</name>
    <dbReference type="NCBI Taxonomy" id="118154"/>
    <lineage>
        <taxon>Eukaryota</taxon>
        <taxon>Metazoa</taxon>
        <taxon>Chordata</taxon>
        <taxon>Craniata</taxon>
        <taxon>Vertebrata</taxon>
        <taxon>Euteleostomi</taxon>
        <taxon>Actinopterygii</taxon>
        <taxon>Neopterygii</taxon>
        <taxon>Teleostei</taxon>
        <taxon>Anguilliformes</taxon>
        <taxon>Synaphobranchidae</taxon>
        <taxon>Synaphobranchus</taxon>
    </lineage>
</organism>
<comment type="caution">
    <text evidence="1">The sequence shown here is derived from an EMBL/GenBank/DDBJ whole genome shotgun (WGS) entry which is preliminary data.</text>
</comment>
<dbReference type="OrthoDB" id="8986812at2759"/>